<evidence type="ECO:0008006" key="3">
    <source>
        <dbReference type="Google" id="ProtNLM"/>
    </source>
</evidence>
<proteinExistence type="predicted"/>
<gene>
    <name evidence="1" type="ORF">SAMN05444921_112167</name>
</gene>
<dbReference type="SUPFAM" id="SSF55469">
    <property type="entry name" value="FMN-dependent nitroreductase-like"/>
    <property type="match status" value="1"/>
</dbReference>
<dbReference type="GO" id="GO:0016491">
    <property type="term" value="F:oxidoreductase activity"/>
    <property type="evidence" value="ECO:0007669"/>
    <property type="project" value="InterPro"/>
</dbReference>
<protein>
    <recommendedName>
        <fullName evidence="3">TpaF</fullName>
    </recommendedName>
</protein>
<dbReference type="GeneID" id="40831139"/>
<dbReference type="RefSeq" id="WP_143041506.1">
    <property type="nucleotide sequence ID" value="NZ_FNHI01000012.1"/>
</dbReference>
<dbReference type="STRING" id="1196353.SAMN05444921_112167"/>
<dbReference type="EMBL" id="FNHI01000012">
    <property type="protein sequence ID" value="SDM72766.1"/>
    <property type="molecule type" value="Genomic_DNA"/>
</dbReference>
<accession>A0A1G9VKY5</accession>
<name>A0A1G9VKY5_9ACTN</name>
<organism evidence="1 2">
    <name type="scientific">Streptomyces wuyuanensis</name>
    <dbReference type="NCBI Taxonomy" id="1196353"/>
    <lineage>
        <taxon>Bacteria</taxon>
        <taxon>Bacillati</taxon>
        <taxon>Actinomycetota</taxon>
        <taxon>Actinomycetes</taxon>
        <taxon>Kitasatosporales</taxon>
        <taxon>Streptomycetaceae</taxon>
        <taxon>Streptomyces</taxon>
    </lineage>
</organism>
<reference evidence="2" key="1">
    <citation type="submission" date="2016-10" db="EMBL/GenBank/DDBJ databases">
        <authorList>
            <person name="Varghese N."/>
            <person name="Submissions S."/>
        </authorList>
    </citation>
    <scope>NUCLEOTIDE SEQUENCE [LARGE SCALE GENOMIC DNA]</scope>
    <source>
        <strain evidence="2">CGMCC 4.7042</strain>
    </source>
</reference>
<dbReference type="OrthoDB" id="3435919at2"/>
<evidence type="ECO:0000313" key="2">
    <source>
        <dbReference type="Proteomes" id="UP000199063"/>
    </source>
</evidence>
<dbReference type="Proteomes" id="UP000199063">
    <property type="component" value="Unassembled WGS sequence"/>
</dbReference>
<sequence length="233" mass="24981">MRSDLTSMTAVLEGFTSRKSTSDGLAAERRPVPFPNAVPVEPAVQTDDLRPVHDLRDTLQRRRSTLQYAPQPVRTGVILSLLTEALLRDRDDWGLDAAAGALEGFVFAFRSEGAAPGLYRVTAEGSWHLAGLDALGPVENLGVQREFSTAAGIVAVYANLDRADTWAGSHGYRVSAGRVAMATYDLNLRIQALGLVGTLFGGFIPSSVHRLVHSDGASRHSLLATTYACPPPN</sequence>
<dbReference type="InterPro" id="IPR000415">
    <property type="entry name" value="Nitroreductase-like"/>
</dbReference>
<evidence type="ECO:0000313" key="1">
    <source>
        <dbReference type="EMBL" id="SDM72766.1"/>
    </source>
</evidence>
<keyword evidence="2" id="KW-1185">Reference proteome</keyword>
<dbReference type="Gene3D" id="3.40.109.10">
    <property type="entry name" value="NADH Oxidase"/>
    <property type="match status" value="1"/>
</dbReference>
<dbReference type="AlphaFoldDB" id="A0A1G9VKY5"/>